<evidence type="ECO:0000313" key="10">
    <source>
        <dbReference type="EMBL" id="KAG7347333.1"/>
    </source>
</evidence>
<feature type="transmembrane region" description="Helical" evidence="8">
    <location>
        <begin position="387"/>
        <end position="406"/>
    </location>
</feature>
<gene>
    <name evidence="10" type="ORF">IV203_016038</name>
</gene>
<dbReference type="AlphaFoldDB" id="A0A9K3KP11"/>
<dbReference type="GO" id="GO:0006874">
    <property type="term" value="P:intracellular calcium ion homeostasis"/>
    <property type="evidence" value="ECO:0007669"/>
    <property type="project" value="TreeGrafter"/>
</dbReference>
<dbReference type="GO" id="GO:0015369">
    <property type="term" value="F:calcium:proton antiporter activity"/>
    <property type="evidence" value="ECO:0007669"/>
    <property type="project" value="TreeGrafter"/>
</dbReference>
<evidence type="ECO:0000259" key="9">
    <source>
        <dbReference type="Pfam" id="PF01699"/>
    </source>
</evidence>
<feature type="region of interest" description="Disordered" evidence="7">
    <location>
        <begin position="59"/>
        <end position="98"/>
    </location>
</feature>
<feature type="transmembrane region" description="Helical" evidence="8">
    <location>
        <begin position="335"/>
        <end position="355"/>
    </location>
</feature>
<evidence type="ECO:0000313" key="11">
    <source>
        <dbReference type="Proteomes" id="UP000693970"/>
    </source>
</evidence>
<evidence type="ECO:0000256" key="3">
    <source>
        <dbReference type="ARBA" id="ARBA00022692"/>
    </source>
</evidence>
<feature type="region of interest" description="Disordered" evidence="7">
    <location>
        <begin position="140"/>
        <end position="179"/>
    </location>
</feature>
<feature type="region of interest" description="Disordered" evidence="7">
    <location>
        <begin position="1"/>
        <end position="21"/>
    </location>
</feature>
<feature type="compositionally biased region" description="Low complexity" evidence="7">
    <location>
        <begin position="59"/>
        <end position="87"/>
    </location>
</feature>
<feature type="transmembrane region" description="Helical" evidence="8">
    <location>
        <begin position="771"/>
        <end position="792"/>
    </location>
</feature>
<reference evidence="10" key="2">
    <citation type="submission" date="2021-04" db="EMBL/GenBank/DDBJ databases">
        <authorList>
            <person name="Podell S."/>
        </authorList>
    </citation>
    <scope>NUCLEOTIDE SEQUENCE</scope>
    <source>
        <strain evidence="10">Hildebrandi</strain>
    </source>
</reference>
<keyword evidence="3 8" id="KW-0812">Transmembrane</keyword>
<feature type="transmembrane region" description="Helical" evidence="8">
    <location>
        <begin position="708"/>
        <end position="731"/>
    </location>
</feature>
<dbReference type="Proteomes" id="UP000693970">
    <property type="component" value="Unassembled WGS sequence"/>
</dbReference>
<dbReference type="Pfam" id="PF01699">
    <property type="entry name" value="Na_Ca_ex"/>
    <property type="match status" value="2"/>
</dbReference>
<dbReference type="PANTHER" id="PTHR31503:SF22">
    <property type="entry name" value="VACUOLAR CALCIUM ION TRANSPORTER"/>
    <property type="match status" value="1"/>
</dbReference>
<feature type="transmembrane region" description="Helical" evidence="8">
    <location>
        <begin position="298"/>
        <end position="323"/>
    </location>
</feature>
<protein>
    <submittedName>
        <fullName evidence="10">CaCA family calcium/proton antiporter</fullName>
    </submittedName>
</protein>
<evidence type="ECO:0000256" key="8">
    <source>
        <dbReference type="SAM" id="Phobius"/>
    </source>
</evidence>
<proteinExistence type="predicted"/>
<keyword evidence="5" id="KW-0406">Ion transport</keyword>
<feature type="region of interest" description="Disordered" evidence="7">
    <location>
        <begin position="488"/>
        <end position="646"/>
    </location>
</feature>
<feature type="compositionally biased region" description="Acidic residues" evidence="7">
    <location>
        <begin position="522"/>
        <end position="540"/>
    </location>
</feature>
<feature type="transmembrane region" description="Helical" evidence="8">
    <location>
        <begin position="738"/>
        <end position="765"/>
    </location>
</feature>
<name>A0A9K3KP11_9STRA</name>
<dbReference type="OrthoDB" id="1699231at2759"/>
<feature type="domain" description="Sodium/calcium exchanger membrane region" evidence="9">
    <location>
        <begin position="236"/>
        <end position="408"/>
    </location>
</feature>
<dbReference type="EMBL" id="JAGRRH010000020">
    <property type="protein sequence ID" value="KAG7347333.1"/>
    <property type="molecule type" value="Genomic_DNA"/>
</dbReference>
<evidence type="ECO:0000256" key="5">
    <source>
        <dbReference type="ARBA" id="ARBA00023065"/>
    </source>
</evidence>
<feature type="compositionally biased region" description="Basic residues" evidence="7">
    <location>
        <begin position="613"/>
        <end position="624"/>
    </location>
</feature>
<feature type="transmembrane region" description="Helical" evidence="8">
    <location>
        <begin position="799"/>
        <end position="818"/>
    </location>
</feature>
<evidence type="ECO:0000256" key="4">
    <source>
        <dbReference type="ARBA" id="ARBA00022989"/>
    </source>
</evidence>
<evidence type="ECO:0000256" key="7">
    <source>
        <dbReference type="SAM" id="MobiDB-lite"/>
    </source>
</evidence>
<keyword evidence="11" id="KW-1185">Reference proteome</keyword>
<feature type="transmembrane region" description="Helical" evidence="8">
    <location>
        <begin position="669"/>
        <end position="688"/>
    </location>
</feature>
<evidence type="ECO:0000256" key="6">
    <source>
        <dbReference type="ARBA" id="ARBA00023136"/>
    </source>
</evidence>
<dbReference type="InterPro" id="IPR004713">
    <property type="entry name" value="CaH_exchang"/>
</dbReference>
<keyword evidence="6 8" id="KW-0472">Membrane</keyword>
<evidence type="ECO:0000256" key="2">
    <source>
        <dbReference type="ARBA" id="ARBA00022448"/>
    </source>
</evidence>
<organism evidence="10 11">
    <name type="scientific">Nitzschia inconspicua</name>
    <dbReference type="NCBI Taxonomy" id="303405"/>
    <lineage>
        <taxon>Eukaryota</taxon>
        <taxon>Sar</taxon>
        <taxon>Stramenopiles</taxon>
        <taxon>Ochrophyta</taxon>
        <taxon>Bacillariophyta</taxon>
        <taxon>Bacillariophyceae</taxon>
        <taxon>Bacillariophycidae</taxon>
        <taxon>Bacillariales</taxon>
        <taxon>Bacillariaceae</taxon>
        <taxon>Nitzschia</taxon>
    </lineage>
</organism>
<dbReference type="GO" id="GO:0016020">
    <property type="term" value="C:membrane"/>
    <property type="evidence" value="ECO:0007669"/>
    <property type="project" value="InterPro"/>
</dbReference>
<dbReference type="PANTHER" id="PTHR31503">
    <property type="entry name" value="VACUOLAR CALCIUM ION TRANSPORTER"/>
    <property type="match status" value="1"/>
</dbReference>
<comment type="caution">
    <text evidence="10">The sequence shown here is derived from an EMBL/GenBank/DDBJ whole genome shotgun (WGS) entry which is preliminary data.</text>
</comment>
<keyword evidence="2" id="KW-0813">Transport</keyword>
<comment type="subcellular location">
    <subcellularLocation>
        <location evidence="1">Endomembrane system</location>
        <topology evidence="1">Multi-pass membrane protein</topology>
    </subcellularLocation>
</comment>
<reference evidence="10" key="1">
    <citation type="journal article" date="2021" name="Sci. Rep.">
        <title>Diploid genomic architecture of Nitzschia inconspicua, an elite biomass production diatom.</title>
        <authorList>
            <person name="Oliver A."/>
            <person name="Podell S."/>
            <person name="Pinowska A."/>
            <person name="Traller J.C."/>
            <person name="Smith S.R."/>
            <person name="McClure R."/>
            <person name="Beliaev A."/>
            <person name="Bohutskyi P."/>
            <person name="Hill E.A."/>
            <person name="Rabines A."/>
            <person name="Zheng H."/>
            <person name="Allen L.Z."/>
            <person name="Kuo A."/>
            <person name="Grigoriev I.V."/>
            <person name="Allen A.E."/>
            <person name="Hazlebeck D."/>
            <person name="Allen E.E."/>
        </authorList>
    </citation>
    <scope>NUCLEOTIDE SEQUENCE</scope>
    <source>
        <strain evidence="10">Hildebrandi</strain>
    </source>
</reference>
<accession>A0A9K3KP11</accession>
<dbReference type="GO" id="GO:0012505">
    <property type="term" value="C:endomembrane system"/>
    <property type="evidence" value="ECO:0007669"/>
    <property type="project" value="UniProtKB-SubCell"/>
</dbReference>
<feature type="domain" description="Sodium/calcium exchanger membrane region" evidence="9">
    <location>
        <begin position="675"/>
        <end position="817"/>
    </location>
</feature>
<sequence length="838" mass="91362">MPKTSGHIHNNNNNNNNNARLPHRVVVELGMPAKKRLSFAHPLTTTTTRTRTKNKTLTTTTGTLTTSSTTTTTDIQRNTNDNNNIITPSSPEREKKEHSHRSCGCSRYYCIGPSCFTRNQEEQSSHCVDESEIKPLMMMEDSDHHSSSSRPPPSIPHLNGGSGSSSNHHHHRQQQQYHHQMSSASSFSGICGWLSGLSRELVSSSELLFNNKLNWLLILGPFALLGDATGMLGEAVCFAFSGIALIPCAERLSFVTEQVAEHTNGTIGALLNATFGNAPELLIATAALRSGFYRVVQLAMLGSMLTNLLFVFGISCLVGGLRWQVQELRITSGNVSVGMLLLSTAGSLLPATLVLGGQLIQSEKGAISTTGNAANAMMVPPSKEELQISRVNAFVMIFMYGCYLIFQLGTHKEEFDEEENIVQTASDRSLHLSPHFTSLHGRQSKARRNVFCAGAMRRANALRSCRLLRGGNSSNTNQRVQGEGWVAAPGLMTSGSGGDVEMATKHSDDQDDIFGLIPRNDSDDDSDDDDDDDSDVDSSSEEGNVLLPQNEALRNDSGSANDYFSEYAQEIPSSERDDSSTRHRRLGSSGASNHQGGSLGEVMSHSSVSRGVLKNKKKKSKKKEKNNTFRPMLPLGLAEPNDVPRNPPHVPRTATGAEEIHRPHQQPQMSFRAGIVWLFVITLGISAMSDILVDTIDGFAQRLHISEVFTSMIIVPFFSNVAEQVSAVLFAYRNEMDLCVGVTVGSAIQVASFVLPGCVIIGWLVDRSMTLYFHAYETVCLFLAVVVIAAVLQGGTTNWLVGATCISVYIMIATGFWFHSLEDLSVDAESYGQNSTRR</sequence>
<dbReference type="InterPro" id="IPR004837">
    <property type="entry name" value="NaCa_Exmemb"/>
</dbReference>
<keyword evidence="4 8" id="KW-1133">Transmembrane helix</keyword>
<evidence type="ECO:0000256" key="1">
    <source>
        <dbReference type="ARBA" id="ARBA00004127"/>
    </source>
</evidence>